<comment type="caution">
    <text evidence="13">The sequence shown here is derived from an EMBL/GenBank/DDBJ whole genome shotgun (WGS) entry which is preliminary data.</text>
</comment>
<dbReference type="CDD" id="cd18787">
    <property type="entry name" value="SF2_C_DEAD"/>
    <property type="match status" value="1"/>
</dbReference>
<comment type="similarity">
    <text evidence="8">Belongs to the DEAD box helicase family.</text>
</comment>
<proteinExistence type="inferred from homology"/>
<dbReference type="InterPro" id="IPR001650">
    <property type="entry name" value="Helicase_C-like"/>
</dbReference>
<evidence type="ECO:0000256" key="7">
    <source>
        <dbReference type="PROSITE-ProRule" id="PRU00552"/>
    </source>
</evidence>
<evidence type="ECO:0000256" key="6">
    <source>
        <dbReference type="ARBA" id="ARBA00047984"/>
    </source>
</evidence>
<dbReference type="InterPro" id="IPR000629">
    <property type="entry name" value="RNA-helicase_DEAD-box_CS"/>
</dbReference>
<reference evidence="13" key="1">
    <citation type="journal article" date="2023" name="Mol. Phylogenet. Evol.">
        <title>Genome-scale phylogeny and comparative genomics of the fungal order Sordariales.</title>
        <authorList>
            <person name="Hensen N."/>
            <person name="Bonometti L."/>
            <person name="Westerberg I."/>
            <person name="Brannstrom I.O."/>
            <person name="Guillou S."/>
            <person name="Cros-Aarteil S."/>
            <person name="Calhoun S."/>
            <person name="Haridas S."/>
            <person name="Kuo A."/>
            <person name="Mondo S."/>
            <person name="Pangilinan J."/>
            <person name="Riley R."/>
            <person name="LaButti K."/>
            <person name="Andreopoulos B."/>
            <person name="Lipzen A."/>
            <person name="Chen C."/>
            <person name="Yan M."/>
            <person name="Daum C."/>
            <person name="Ng V."/>
            <person name="Clum A."/>
            <person name="Steindorff A."/>
            <person name="Ohm R.A."/>
            <person name="Martin F."/>
            <person name="Silar P."/>
            <person name="Natvig D.O."/>
            <person name="Lalanne C."/>
            <person name="Gautier V."/>
            <person name="Ament-Velasquez S.L."/>
            <person name="Kruys A."/>
            <person name="Hutchinson M.I."/>
            <person name="Powell A.J."/>
            <person name="Barry K."/>
            <person name="Miller A.N."/>
            <person name="Grigoriev I.V."/>
            <person name="Debuchy R."/>
            <person name="Gladieux P."/>
            <person name="Hiltunen Thoren M."/>
            <person name="Johannesson H."/>
        </authorList>
    </citation>
    <scope>NUCLEOTIDE SEQUENCE</scope>
    <source>
        <strain evidence="13">CBS 118394</strain>
    </source>
</reference>
<dbReference type="PROSITE" id="PS00039">
    <property type="entry name" value="DEAD_ATP_HELICASE"/>
    <property type="match status" value="1"/>
</dbReference>
<dbReference type="Pfam" id="PF00271">
    <property type="entry name" value="Helicase_C"/>
    <property type="match status" value="1"/>
</dbReference>
<organism evidence="13 14">
    <name type="scientific">Apodospora peruviana</name>
    <dbReference type="NCBI Taxonomy" id="516989"/>
    <lineage>
        <taxon>Eukaryota</taxon>
        <taxon>Fungi</taxon>
        <taxon>Dikarya</taxon>
        <taxon>Ascomycota</taxon>
        <taxon>Pezizomycotina</taxon>
        <taxon>Sordariomycetes</taxon>
        <taxon>Sordariomycetidae</taxon>
        <taxon>Sordariales</taxon>
        <taxon>Lasiosphaeriaceae</taxon>
        <taxon>Apodospora</taxon>
    </lineage>
</organism>
<keyword evidence="2 8" id="KW-0547">Nucleotide-binding</keyword>
<dbReference type="InterPro" id="IPR014014">
    <property type="entry name" value="RNA_helicase_DEAD_Q_motif"/>
</dbReference>
<dbReference type="InterPro" id="IPR014001">
    <property type="entry name" value="Helicase_ATP-bd"/>
</dbReference>
<feature type="region of interest" description="Disordered" evidence="9">
    <location>
        <begin position="559"/>
        <end position="599"/>
    </location>
</feature>
<dbReference type="SMART" id="SM00487">
    <property type="entry name" value="DEXDc"/>
    <property type="match status" value="1"/>
</dbReference>
<dbReference type="EMBL" id="JAUEDM010000001">
    <property type="protein sequence ID" value="KAK3330967.1"/>
    <property type="molecule type" value="Genomic_DNA"/>
</dbReference>
<evidence type="ECO:0000256" key="3">
    <source>
        <dbReference type="ARBA" id="ARBA00022801"/>
    </source>
</evidence>
<feature type="domain" description="Helicase C-terminal" evidence="11">
    <location>
        <begin position="403"/>
        <end position="558"/>
    </location>
</feature>
<dbReference type="Pfam" id="PF00270">
    <property type="entry name" value="DEAD"/>
    <property type="match status" value="1"/>
</dbReference>
<dbReference type="EC" id="3.6.4.13" evidence="1"/>
<keyword evidence="5 8" id="KW-0067">ATP-binding</keyword>
<evidence type="ECO:0000259" key="10">
    <source>
        <dbReference type="PROSITE" id="PS51192"/>
    </source>
</evidence>
<dbReference type="GO" id="GO:0003724">
    <property type="term" value="F:RNA helicase activity"/>
    <property type="evidence" value="ECO:0007669"/>
    <property type="project" value="UniProtKB-EC"/>
</dbReference>
<dbReference type="InterPro" id="IPR027417">
    <property type="entry name" value="P-loop_NTPase"/>
</dbReference>
<evidence type="ECO:0000256" key="8">
    <source>
        <dbReference type="RuleBase" id="RU000492"/>
    </source>
</evidence>
<accession>A0AAE0ITN8</accession>
<dbReference type="GO" id="GO:0005524">
    <property type="term" value="F:ATP binding"/>
    <property type="evidence" value="ECO:0007669"/>
    <property type="project" value="UniProtKB-KW"/>
</dbReference>
<evidence type="ECO:0000259" key="12">
    <source>
        <dbReference type="PROSITE" id="PS51195"/>
    </source>
</evidence>
<feature type="region of interest" description="Disordered" evidence="9">
    <location>
        <begin position="1"/>
        <end position="33"/>
    </location>
</feature>
<feature type="compositionally biased region" description="Basic and acidic residues" evidence="9">
    <location>
        <begin position="18"/>
        <end position="30"/>
    </location>
</feature>
<keyword evidence="3 8" id="KW-0378">Hydrolase</keyword>
<evidence type="ECO:0000313" key="13">
    <source>
        <dbReference type="EMBL" id="KAK3330967.1"/>
    </source>
</evidence>
<gene>
    <name evidence="13" type="ORF">B0H66DRAFT_83212</name>
</gene>
<evidence type="ECO:0000256" key="1">
    <source>
        <dbReference type="ARBA" id="ARBA00012552"/>
    </source>
</evidence>
<name>A0AAE0ITN8_9PEZI</name>
<evidence type="ECO:0000256" key="2">
    <source>
        <dbReference type="ARBA" id="ARBA00022741"/>
    </source>
</evidence>
<feature type="domain" description="Helicase ATP-binding" evidence="10">
    <location>
        <begin position="179"/>
        <end position="375"/>
    </location>
</feature>
<dbReference type="PROSITE" id="PS51195">
    <property type="entry name" value="Q_MOTIF"/>
    <property type="match status" value="1"/>
</dbReference>
<dbReference type="GO" id="GO:0003676">
    <property type="term" value="F:nucleic acid binding"/>
    <property type="evidence" value="ECO:0007669"/>
    <property type="project" value="InterPro"/>
</dbReference>
<keyword evidence="4 8" id="KW-0347">Helicase</keyword>
<evidence type="ECO:0000256" key="9">
    <source>
        <dbReference type="SAM" id="MobiDB-lite"/>
    </source>
</evidence>
<dbReference type="Proteomes" id="UP001283341">
    <property type="component" value="Unassembled WGS sequence"/>
</dbReference>
<protein>
    <recommendedName>
        <fullName evidence="1">RNA helicase</fullName>
        <ecNumber evidence="1">3.6.4.13</ecNumber>
    </recommendedName>
</protein>
<sequence length="614" mass="68235">MGNDWETPANNASSGWGAHEEPSGFDKGGDTFDTAEMNTALDADGETGADNSAPAEHVVVEQVVPPQLEGWVQATPYDYTETGPDEWEGNARVYEWDGEEGDVGPEFPELELQLFGDPANREHHGIDFSRISQIELYQEGPVRVEPIKQFEDAGLHPVMLKNVQLSGYSVPTPIQRYCIPAIGMGHDVIAIAQTGSGKTAAYLIPIFNKLMGRAKKLAAPRPNPATYQPGIDPPVRAEPLVVIVCPARELAIQIFNEARKFCYRTMLRPCVIYGGGPMREQIAQLQKGCDILVASPGRLIDFIDRPHILTLRRLRYMVIDEADEMLHDDWSEEFSKILSGGEQEEGNVKYMLFSATFPKAARDLAKIHLAETHVRLRVGRAGSSHENIKQNIVFVEHYMKKQALFDLLHSLPPCRTMIFVNSKRTADELDDYLYNLGVPCASMHADRTQKERESTMRAFRKGDTPVLIATGVSARGIDVRNVMHVINYDLPSIDYGGIEEYTHRIGRTGRIGYKGLATSFYNDKDEGLASVLTRTLMETNQEIPDFLEQYKPQDGKLKFEADSDFDEGDVAGAGEPDGWGNADDDGNAAEDAPSFVDDDKHFQAVEEKEPATGW</sequence>
<dbReference type="SUPFAM" id="SSF52540">
    <property type="entry name" value="P-loop containing nucleoside triphosphate hydrolases"/>
    <property type="match status" value="1"/>
</dbReference>
<evidence type="ECO:0000259" key="11">
    <source>
        <dbReference type="PROSITE" id="PS51194"/>
    </source>
</evidence>
<comment type="catalytic activity">
    <reaction evidence="6">
        <text>ATP + H2O = ADP + phosphate + H(+)</text>
        <dbReference type="Rhea" id="RHEA:13065"/>
        <dbReference type="ChEBI" id="CHEBI:15377"/>
        <dbReference type="ChEBI" id="CHEBI:15378"/>
        <dbReference type="ChEBI" id="CHEBI:30616"/>
        <dbReference type="ChEBI" id="CHEBI:43474"/>
        <dbReference type="ChEBI" id="CHEBI:456216"/>
        <dbReference type="EC" id="3.6.4.13"/>
    </reaction>
</comment>
<dbReference type="InterPro" id="IPR011545">
    <property type="entry name" value="DEAD/DEAH_box_helicase_dom"/>
</dbReference>
<dbReference type="PROSITE" id="PS51192">
    <property type="entry name" value="HELICASE_ATP_BIND_1"/>
    <property type="match status" value="1"/>
</dbReference>
<feature type="short sequence motif" description="Q motif" evidence="7">
    <location>
        <begin position="148"/>
        <end position="176"/>
    </location>
</feature>
<dbReference type="PROSITE" id="PS51194">
    <property type="entry name" value="HELICASE_CTER"/>
    <property type="match status" value="1"/>
</dbReference>
<evidence type="ECO:0000256" key="5">
    <source>
        <dbReference type="ARBA" id="ARBA00022840"/>
    </source>
</evidence>
<keyword evidence="14" id="KW-1185">Reference proteome</keyword>
<dbReference type="PANTHER" id="PTHR47958">
    <property type="entry name" value="ATP-DEPENDENT RNA HELICASE DBP3"/>
    <property type="match status" value="1"/>
</dbReference>
<dbReference type="Gene3D" id="3.40.50.300">
    <property type="entry name" value="P-loop containing nucleotide triphosphate hydrolases"/>
    <property type="match status" value="2"/>
</dbReference>
<dbReference type="GO" id="GO:0016787">
    <property type="term" value="F:hydrolase activity"/>
    <property type="evidence" value="ECO:0007669"/>
    <property type="project" value="UniProtKB-KW"/>
</dbReference>
<evidence type="ECO:0000313" key="14">
    <source>
        <dbReference type="Proteomes" id="UP001283341"/>
    </source>
</evidence>
<reference evidence="13" key="2">
    <citation type="submission" date="2023-06" db="EMBL/GenBank/DDBJ databases">
        <authorList>
            <consortium name="Lawrence Berkeley National Laboratory"/>
            <person name="Haridas S."/>
            <person name="Hensen N."/>
            <person name="Bonometti L."/>
            <person name="Westerberg I."/>
            <person name="Brannstrom I.O."/>
            <person name="Guillou S."/>
            <person name="Cros-Aarteil S."/>
            <person name="Calhoun S."/>
            <person name="Kuo A."/>
            <person name="Mondo S."/>
            <person name="Pangilinan J."/>
            <person name="Riley R."/>
            <person name="Labutti K."/>
            <person name="Andreopoulos B."/>
            <person name="Lipzen A."/>
            <person name="Chen C."/>
            <person name="Yanf M."/>
            <person name="Daum C."/>
            <person name="Ng V."/>
            <person name="Clum A."/>
            <person name="Steindorff A."/>
            <person name="Ohm R."/>
            <person name="Martin F."/>
            <person name="Silar P."/>
            <person name="Natvig D."/>
            <person name="Lalanne C."/>
            <person name="Gautier V."/>
            <person name="Ament-Velasquez S.L."/>
            <person name="Kruys A."/>
            <person name="Hutchinson M.I."/>
            <person name="Powell A.J."/>
            <person name="Barry K."/>
            <person name="Miller A.N."/>
            <person name="Grigoriev I.V."/>
            <person name="Debuchy R."/>
            <person name="Gladieux P."/>
            <person name="Thoren M.H."/>
            <person name="Johannesson H."/>
        </authorList>
    </citation>
    <scope>NUCLEOTIDE SEQUENCE</scope>
    <source>
        <strain evidence="13">CBS 118394</strain>
    </source>
</reference>
<dbReference type="SMART" id="SM00490">
    <property type="entry name" value="HELICc"/>
    <property type="match status" value="1"/>
</dbReference>
<dbReference type="AlphaFoldDB" id="A0AAE0ITN8"/>
<feature type="domain" description="DEAD-box RNA helicase Q" evidence="12">
    <location>
        <begin position="148"/>
        <end position="176"/>
    </location>
</feature>
<evidence type="ECO:0000256" key="4">
    <source>
        <dbReference type="ARBA" id="ARBA00022806"/>
    </source>
</evidence>